<protein>
    <recommendedName>
        <fullName evidence="4">SHSP domain-containing protein</fullName>
    </recommendedName>
</protein>
<dbReference type="EMBL" id="JANVFS010000026">
    <property type="protein sequence ID" value="KAJ4472896.1"/>
    <property type="molecule type" value="Genomic_DNA"/>
</dbReference>
<evidence type="ECO:0000313" key="2">
    <source>
        <dbReference type="EMBL" id="KAJ4472896.1"/>
    </source>
</evidence>
<dbReference type="SUPFAM" id="SSF49764">
    <property type="entry name" value="HSP20-like chaperones"/>
    <property type="match status" value="1"/>
</dbReference>
<proteinExistence type="predicted"/>
<feature type="compositionally biased region" description="Polar residues" evidence="1">
    <location>
        <begin position="114"/>
        <end position="125"/>
    </location>
</feature>
<name>A0A9W9A2F4_9AGAR</name>
<reference evidence="2" key="1">
    <citation type="submission" date="2022-08" db="EMBL/GenBank/DDBJ databases">
        <authorList>
            <consortium name="DOE Joint Genome Institute"/>
            <person name="Min B."/>
            <person name="Riley R."/>
            <person name="Sierra-Patev S."/>
            <person name="Naranjo-Ortiz M."/>
            <person name="Looney B."/>
            <person name="Konkel Z."/>
            <person name="Slot J.C."/>
            <person name="Sakamoto Y."/>
            <person name="Steenwyk J.L."/>
            <person name="Rokas A."/>
            <person name="Carro J."/>
            <person name="Camarero S."/>
            <person name="Ferreira P."/>
            <person name="Molpeceres G."/>
            <person name="Ruiz-Duenas F.J."/>
            <person name="Serrano A."/>
            <person name="Henrissat B."/>
            <person name="Drula E."/>
            <person name="Hughes K.W."/>
            <person name="Mata J.L."/>
            <person name="Ishikawa N.K."/>
            <person name="Vargas-Isla R."/>
            <person name="Ushijima S."/>
            <person name="Smith C.A."/>
            <person name="Ahrendt S."/>
            <person name="Andreopoulos W."/>
            <person name="He G."/>
            <person name="Labutti K."/>
            <person name="Lipzen A."/>
            <person name="Ng V."/>
            <person name="Sandor L."/>
            <person name="Barry K."/>
            <person name="Martinez A.T."/>
            <person name="Xiao Y."/>
            <person name="Gibbons J.G."/>
            <person name="Terashima K."/>
            <person name="Hibbett D.S."/>
            <person name="Grigoriev I.V."/>
        </authorList>
    </citation>
    <scope>NUCLEOTIDE SEQUENCE</scope>
    <source>
        <strain evidence="2">Sp2 HRB7682 ss15</strain>
    </source>
</reference>
<evidence type="ECO:0000313" key="3">
    <source>
        <dbReference type="Proteomes" id="UP001150238"/>
    </source>
</evidence>
<organism evidence="2 3">
    <name type="scientific">Lentinula lateritia</name>
    <dbReference type="NCBI Taxonomy" id="40482"/>
    <lineage>
        <taxon>Eukaryota</taxon>
        <taxon>Fungi</taxon>
        <taxon>Dikarya</taxon>
        <taxon>Basidiomycota</taxon>
        <taxon>Agaricomycotina</taxon>
        <taxon>Agaricomycetes</taxon>
        <taxon>Agaricomycetidae</taxon>
        <taxon>Agaricales</taxon>
        <taxon>Marasmiineae</taxon>
        <taxon>Omphalotaceae</taxon>
        <taxon>Lentinula</taxon>
    </lineage>
</organism>
<dbReference type="Gene3D" id="2.60.40.790">
    <property type="match status" value="1"/>
</dbReference>
<dbReference type="InterPro" id="IPR008978">
    <property type="entry name" value="HSP20-like_chaperone"/>
</dbReference>
<evidence type="ECO:0008006" key="4">
    <source>
        <dbReference type="Google" id="ProtNLM"/>
    </source>
</evidence>
<gene>
    <name evidence="2" type="ORF">C8J55DRAFT_491074</name>
</gene>
<accession>A0A9W9A2F4</accession>
<dbReference type="CDD" id="cd00298">
    <property type="entry name" value="ACD_sHsps_p23-like"/>
    <property type="match status" value="1"/>
</dbReference>
<evidence type="ECO:0000256" key="1">
    <source>
        <dbReference type="SAM" id="MobiDB-lite"/>
    </source>
</evidence>
<dbReference type="AlphaFoldDB" id="A0A9W9A2F4"/>
<dbReference type="Proteomes" id="UP001150238">
    <property type="component" value="Unassembled WGS sequence"/>
</dbReference>
<reference evidence="2" key="2">
    <citation type="journal article" date="2023" name="Proc. Natl. Acad. Sci. U.S.A.">
        <title>A global phylogenomic analysis of the shiitake genus Lentinula.</title>
        <authorList>
            <person name="Sierra-Patev S."/>
            <person name="Min B."/>
            <person name="Naranjo-Ortiz M."/>
            <person name="Looney B."/>
            <person name="Konkel Z."/>
            <person name="Slot J.C."/>
            <person name="Sakamoto Y."/>
            <person name="Steenwyk J.L."/>
            <person name="Rokas A."/>
            <person name="Carro J."/>
            <person name="Camarero S."/>
            <person name="Ferreira P."/>
            <person name="Molpeceres G."/>
            <person name="Ruiz-Duenas F.J."/>
            <person name="Serrano A."/>
            <person name="Henrissat B."/>
            <person name="Drula E."/>
            <person name="Hughes K.W."/>
            <person name="Mata J.L."/>
            <person name="Ishikawa N.K."/>
            <person name="Vargas-Isla R."/>
            <person name="Ushijima S."/>
            <person name="Smith C.A."/>
            <person name="Donoghue J."/>
            <person name="Ahrendt S."/>
            <person name="Andreopoulos W."/>
            <person name="He G."/>
            <person name="LaButti K."/>
            <person name="Lipzen A."/>
            <person name="Ng V."/>
            <person name="Riley R."/>
            <person name="Sandor L."/>
            <person name="Barry K."/>
            <person name="Martinez A.T."/>
            <person name="Xiao Y."/>
            <person name="Gibbons J.G."/>
            <person name="Terashima K."/>
            <person name="Grigoriev I.V."/>
            <person name="Hibbett D."/>
        </authorList>
    </citation>
    <scope>NUCLEOTIDE SEQUENCE</scope>
    <source>
        <strain evidence="2">Sp2 HRB7682 ss15</strain>
    </source>
</reference>
<feature type="region of interest" description="Disordered" evidence="1">
    <location>
        <begin position="101"/>
        <end position="126"/>
    </location>
</feature>
<comment type="caution">
    <text evidence="2">The sequence shown here is derived from an EMBL/GenBank/DDBJ whole genome shotgun (WGS) entry which is preliminary data.</text>
</comment>
<sequence>MDDRAHFNSTIRFVRSMTSSLYTPRVDSYYDQKNQTLHYDIDVPGVRRGHLRAIFGYSAVLQNKNIAVWGASLAPHWPVQALSHSQEDSAELLSMSGPLVNQNSREGEPDRPFSTVTNTSSSQMTPVVASVDRPMQQMMERNHGEFYRLLNVPAKTKVSDINVVLANGTLKIMIKCNKPLTASEVLATQEAFIVDRITNDFVHTAITTINQHLNTRFMTTKGNPDQLNQKAGSARLQLKKRALSNDDEVEGTRKKFILMSANDSSSQVSDKE</sequence>